<feature type="region of interest" description="Disordered" evidence="1">
    <location>
        <begin position="223"/>
        <end position="245"/>
    </location>
</feature>
<dbReference type="RefSeq" id="WP_310421376.1">
    <property type="nucleotide sequence ID" value="NZ_JAVDYC010000001.1"/>
</dbReference>
<evidence type="ECO:0008006" key="4">
    <source>
        <dbReference type="Google" id="ProtNLM"/>
    </source>
</evidence>
<comment type="caution">
    <text evidence="2">The sequence shown here is derived from an EMBL/GenBank/DDBJ whole genome shotgun (WGS) entry which is preliminary data.</text>
</comment>
<dbReference type="Pfam" id="PF04672">
    <property type="entry name" value="Methyltransf_19"/>
    <property type="match status" value="1"/>
</dbReference>
<name>A0AAE4CYQ3_9ACTN</name>
<keyword evidence="3" id="KW-1185">Reference proteome</keyword>
<dbReference type="AlphaFoldDB" id="A0AAE4CYQ3"/>
<dbReference type="Gene3D" id="3.40.50.150">
    <property type="entry name" value="Vaccinia Virus protein VP39"/>
    <property type="match status" value="2"/>
</dbReference>
<dbReference type="EMBL" id="JAVDYC010000001">
    <property type="protein sequence ID" value="MDR7326114.1"/>
    <property type="molecule type" value="Genomic_DNA"/>
</dbReference>
<evidence type="ECO:0000313" key="3">
    <source>
        <dbReference type="Proteomes" id="UP001183629"/>
    </source>
</evidence>
<dbReference type="InterPro" id="IPR029063">
    <property type="entry name" value="SAM-dependent_MTases_sf"/>
</dbReference>
<dbReference type="Proteomes" id="UP001183629">
    <property type="component" value="Unassembled WGS sequence"/>
</dbReference>
<accession>A0AAE4CYQ3</accession>
<reference evidence="2 3" key="1">
    <citation type="submission" date="2023-07" db="EMBL/GenBank/DDBJ databases">
        <title>Sequencing the genomes of 1000 actinobacteria strains.</title>
        <authorList>
            <person name="Klenk H.-P."/>
        </authorList>
    </citation>
    <scope>NUCLEOTIDE SEQUENCE [LARGE SCALE GENOMIC DNA]</scope>
    <source>
        <strain evidence="2 3">DSM 44711</strain>
    </source>
</reference>
<evidence type="ECO:0000313" key="2">
    <source>
        <dbReference type="EMBL" id="MDR7326114.1"/>
    </source>
</evidence>
<gene>
    <name evidence="2" type="ORF">J2S44_006364</name>
</gene>
<organism evidence="2 3">
    <name type="scientific">Catenuloplanes niger</name>
    <dbReference type="NCBI Taxonomy" id="587534"/>
    <lineage>
        <taxon>Bacteria</taxon>
        <taxon>Bacillati</taxon>
        <taxon>Actinomycetota</taxon>
        <taxon>Actinomycetes</taxon>
        <taxon>Micromonosporales</taxon>
        <taxon>Micromonosporaceae</taxon>
        <taxon>Catenuloplanes</taxon>
    </lineage>
</organism>
<dbReference type="SUPFAM" id="SSF53335">
    <property type="entry name" value="S-adenosyl-L-methionine-dependent methyltransferases"/>
    <property type="match status" value="1"/>
</dbReference>
<protein>
    <recommendedName>
        <fullName evidence="4">S-adenosyl methyltransferase</fullName>
    </recommendedName>
</protein>
<evidence type="ECO:0000256" key="1">
    <source>
        <dbReference type="SAM" id="MobiDB-lite"/>
    </source>
</evidence>
<sequence length="245" mass="26628">MNELPDRVSDDTDVATPNAARMYDYALGGYHNFAVDRASWRQIEEVTPNARRIVHSHRAFLGRAVRRLAERGVRQFLDIGAGLPTLGNTHEAARDADPAARVIYVDNDPLVVVQSRALLRDEPRTRVIEGDLRHPEDVLYHPEVLDLLDFAEPVAILMVDVPGPVPDEPGIVARFGEACVSGSHLVVSGRTAGELAAMLAGFDVVDPGVVPAADWHPDPLATDPLLTTPLDPPLDEPLAAVAQKR</sequence>
<proteinExistence type="predicted"/>
<feature type="compositionally biased region" description="Low complexity" evidence="1">
    <location>
        <begin position="236"/>
        <end position="245"/>
    </location>
</feature>
<dbReference type="PIRSF" id="PIRSF017393">
    <property type="entry name" value="MTase_SAV2177"/>
    <property type="match status" value="1"/>
</dbReference>
<dbReference type="InterPro" id="IPR006764">
    <property type="entry name" value="SAM_dep_MeTrfase_SAV2177_type"/>
</dbReference>